<evidence type="ECO:0000313" key="2">
    <source>
        <dbReference type="Proteomes" id="UP000054217"/>
    </source>
</evidence>
<dbReference type="STRING" id="870435.A0A0C3P2V4"/>
<accession>A0A0C3P2V4</accession>
<keyword evidence="2" id="KW-1185">Reference proteome</keyword>
<proteinExistence type="predicted"/>
<dbReference type="EMBL" id="KN831987">
    <property type="protein sequence ID" value="KIO01634.1"/>
    <property type="molecule type" value="Genomic_DNA"/>
</dbReference>
<sequence>MPPSLPSSPSLTPTKTDETLRFFPEKKVGILGAGALILDSLDVECEILEASDRIGGHLSTRKFPRGKVYDYYVGFSSPRRGS</sequence>
<dbReference type="AlphaFoldDB" id="A0A0C3P2V4"/>
<reference evidence="1 2" key="1">
    <citation type="submission" date="2014-04" db="EMBL/GenBank/DDBJ databases">
        <authorList>
            <consortium name="DOE Joint Genome Institute"/>
            <person name="Kuo A."/>
            <person name="Kohler A."/>
            <person name="Costa M.D."/>
            <person name="Nagy L.G."/>
            <person name="Floudas D."/>
            <person name="Copeland A."/>
            <person name="Barry K.W."/>
            <person name="Cichocki N."/>
            <person name="Veneault-Fourrey C."/>
            <person name="LaButti K."/>
            <person name="Lindquist E.A."/>
            <person name="Lipzen A."/>
            <person name="Lundell T."/>
            <person name="Morin E."/>
            <person name="Murat C."/>
            <person name="Sun H."/>
            <person name="Tunlid A."/>
            <person name="Henrissat B."/>
            <person name="Grigoriev I.V."/>
            <person name="Hibbett D.S."/>
            <person name="Martin F."/>
            <person name="Nordberg H.P."/>
            <person name="Cantor M.N."/>
            <person name="Hua S.X."/>
        </authorList>
    </citation>
    <scope>NUCLEOTIDE SEQUENCE [LARGE SCALE GENOMIC DNA]</scope>
    <source>
        <strain evidence="1 2">Marx 270</strain>
    </source>
</reference>
<organism evidence="1 2">
    <name type="scientific">Pisolithus tinctorius Marx 270</name>
    <dbReference type="NCBI Taxonomy" id="870435"/>
    <lineage>
        <taxon>Eukaryota</taxon>
        <taxon>Fungi</taxon>
        <taxon>Dikarya</taxon>
        <taxon>Basidiomycota</taxon>
        <taxon>Agaricomycotina</taxon>
        <taxon>Agaricomycetes</taxon>
        <taxon>Agaricomycetidae</taxon>
        <taxon>Boletales</taxon>
        <taxon>Sclerodermatineae</taxon>
        <taxon>Pisolithaceae</taxon>
        <taxon>Pisolithus</taxon>
    </lineage>
</organism>
<evidence type="ECO:0000313" key="1">
    <source>
        <dbReference type="EMBL" id="KIO01634.1"/>
    </source>
</evidence>
<protein>
    <recommendedName>
        <fullName evidence="3">Amine oxidase domain-containing protein</fullName>
    </recommendedName>
</protein>
<reference evidence="2" key="2">
    <citation type="submission" date="2015-01" db="EMBL/GenBank/DDBJ databases">
        <title>Evolutionary Origins and Diversification of the Mycorrhizal Mutualists.</title>
        <authorList>
            <consortium name="DOE Joint Genome Institute"/>
            <consortium name="Mycorrhizal Genomics Consortium"/>
            <person name="Kohler A."/>
            <person name="Kuo A."/>
            <person name="Nagy L.G."/>
            <person name="Floudas D."/>
            <person name="Copeland A."/>
            <person name="Barry K.W."/>
            <person name="Cichocki N."/>
            <person name="Veneault-Fourrey C."/>
            <person name="LaButti K."/>
            <person name="Lindquist E.A."/>
            <person name="Lipzen A."/>
            <person name="Lundell T."/>
            <person name="Morin E."/>
            <person name="Murat C."/>
            <person name="Riley R."/>
            <person name="Ohm R."/>
            <person name="Sun H."/>
            <person name="Tunlid A."/>
            <person name="Henrissat B."/>
            <person name="Grigoriev I.V."/>
            <person name="Hibbett D.S."/>
            <person name="Martin F."/>
        </authorList>
    </citation>
    <scope>NUCLEOTIDE SEQUENCE [LARGE SCALE GENOMIC DNA]</scope>
    <source>
        <strain evidence="2">Marx 270</strain>
    </source>
</reference>
<name>A0A0C3P2V4_PISTI</name>
<evidence type="ECO:0008006" key="3">
    <source>
        <dbReference type="Google" id="ProtNLM"/>
    </source>
</evidence>
<dbReference type="HOGENOM" id="CLU_2559225_0_0_1"/>
<dbReference type="InParanoid" id="A0A0C3P2V4"/>
<gene>
    <name evidence="1" type="ORF">M404DRAFT_1003027</name>
</gene>
<dbReference type="Proteomes" id="UP000054217">
    <property type="component" value="Unassembled WGS sequence"/>
</dbReference>
<dbReference type="OrthoDB" id="7777654at2759"/>